<dbReference type="PANTHER" id="PTHR34591:SF35">
    <property type="entry name" value="F-BOX DOMAIN-CONTAINING PROTEIN"/>
    <property type="match status" value="1"/>
</dbReference>
<dbReference type="Proteomes" id="UP000324705">
    <property type="component" value="Chromosome 1A"/>
</dbReference>
<dbReference type="AlphaFoldDB" id="A0A9R0QIQ3"/>
<keyword evidence="3" id="KW-1185">Reference proteome</keyword>
<reference evidence="2 3" key="1">
    <citation type="submission" date="2017-09" db="EMBL/GenBank/DDBJ databases">
        <authorList>
            <consortium name="International Durum Wheat Genome Sequencing Consortium (IDWGSC)"/>
            <person name="Milanesi L."/>
        </authorList>
    </citation>
    <scope>NUCLEOTIDE SEQUENCE [LARGE SCALE GENOMIC DNA]</scope>
    <source>
        <strain evidence="3">cv. Svevo</strain>
    </source>
</reference>
<dbReference type="SUPFAM" id="SSF81383">
    <property type="entry name" value="F-box domain"/>
    <property type="match status" value="1"/>
</dbReference>
<name>A0A9R0QIQ3_TRITD</name>
<proteinExistence type="predicted"/>
<evidence type="ECO:0000313" key="3">
    <source>
        <dbReference type="Proteomes" id="UP000324705"/>
    </source>
</evidence>
<evidence type="ECO:0000313" key="2">
    <source>
        <dbReference type="EMBL" id="VAH11282.1"/>
    </source>
</evidence>
<gene>
    <name evidence="2" type="ORF">TRITD_1Av1G222330</name>
</gene>
<evidence type="ECO:0000259" key="1">
    <source>
        <dbReference type="Pfam" id="PF00646"/>
    </source>
</evidence>
<dbReference type="PANTHER" id="PTHR34591">
    <property type="entry name" value="OS03G0653100 PROTEIN-RELATED"/>
    <property type="match status" value="1"/>
</dbReference>
<sequence length="300" mass="34815">MDMEHTDLLLDILRRLAPRSLAVSRCVCKVWRGTIDRHRLLRVHLLPLSLDGAIYDELQMDPPELFGRRSPTRYVVTTNLDYLADDPDYADYVRDYCNGLLLIQSEKDIAKLKVVNPATRQWAALPTLPCACSWPAGSCRRCRNNRYLVYDPTVSPHHEVFFIPRVPADVPADTEWPPSLYVMHVFSSKTNCWEDKSFVRQGDAAGTIQDVISCYDSDWGMYNAAYWQGSLYVPSRHIKHDFLLRINMSSDKYQVIKLPKGRRRITFPSRKKSKKGVYCVRCIPMRHAHFRFGFFMNHVV</sequence>
<dbReference type="InterPro" id="IPR001810">
    <property type="entry name" value="F-box_dom"/>
</dbReference>
<dbReference type="Pfam" id="PF00646">
    <property type="entry name" value="F-box"/>
    <property type="match status" value="1"/>
</dbReference>
<dbReference type="InterPro" id="IPR036047">
    <property type="entry name" value="F-box-like_dom_sf"/>
</dbReference>
<feature type="domain" description="F-box" evidence="1">
    <location>
        <begin position="7"/>
        <end position="41"/>
    </location>
</feature>
<organism evidence="2 3">
    <name type="scientific">Triticum turgidum subsp. durum</name>
    <name type="common">Durum wheat</name>
    <name type="synonym">Triticum durum</name>
    <dbReference type="NCBI Taxonomy" id="4567"/>
    <lineage>
        <taxon>Eukaryota</taxon>
        <taxon>Viridiplantae</taxon>
        <taxon>Streptophyta</taxon>
        <taxon>Embryophyta</taxon>
        <taxon>Tracheophyta</taxon>
        <taxon>Spermatophyta</taxon>
        <taxon>Magnoliopsida</taxon>
        <taxon>Liliopsida</taxon>
        <taxon>Poales</taxon>
        <taxon>Poaceae</taxon>
        <taxon>BOP clade</taxon>
        <taxon>Pooideae</taxon>
        <taxon>Triticodae</taxon>
        <taxon>Triticeae</taxon>
        <taxon>Triticinae</taxon>
        <taxon>Triticum</taxon>
    </lineage>
</organism>
<protein>
    <recommendedName>
        <fullName evidence="1">F-box domain-containing protein</fullName>
    </recommendedName>
</protein>
<dbReference type="Gramene" id="TRITD1Av1G222330.1">
    <property type="protein sequence ID" value="TRITD1Av1G222330.1"/>
    <property type="gene ID" value="TRITD1Av1G222330"/>
</dbReference>
<dbReference type="OMA" id="HHEVFFI"/>
<accession>A0A9R0QIQ3</accession>
<dbReference type="EMBL" id="LT934111">
    <property type="protein sequence ID" value="VAH11282.1"/>
    <property type="molecule type" value="Genomic_DNA"/>
</dbReference>